<evidence type="ECO:0000256" key="4">
    <source>
        <dbReference type="ARBA" id="ARBA00022692"/>
    </source>
</evidence>
<accession>A0ABY7GEQ0</accession>
<evidence type="ECO:0000256" key="6">
    <source>
        <dbReference type="ARBA" id="ARBA00023136"/>
    </source>
</evidence>
<evidence type="ECO:0000313" key="9">
    <source>
        <dbReference type="Proteomes" id="UP001162780"/>
    </source>
</evidence>
<dbReference type="NCBIfam" id="TIGR00544">
    <property type="entry name" value="lgt"/>
    <property type="match status" value="1"/>
</dbReference>
<name>A0ABY7GEQ0_9GAMM</name>
<feature type="transmembrane region" description="Helical" evidence="7">
    <location>
        <begin position="54"/>
        <end position="75"/>
    </location>
</feature>
<feature type="transmembrane region" description="Helical" evidence="7">
    <location>
        <begin position="197"/>
        <end position="215"/>
    </location>
</feature>
<dbReference type="EMBL" id="CP113517">
    <property type="protein sequence ID" value="WAR43767.1"/>
    <property type="molecule type" value="Genomic_DNA"/>
</dbReference>
<dbReference type="EC" id="2.5.1.145" evidence="7"/>
<feature type="transmembrane region" description="Helical" evidence="7">
    <location>
        <begin position="235"/>
        <end position="253"/>
    </location>
</feature>
<keyword evidence="9" id="KW-1185">Reference proteome</keyword>
<reference evidence="8" key="1">
    <citation type="submission" date="2022-11" db="EMBL/GenBank/DDBJ databases">
        <title>Methylomonas rapida sp. nov., Carotenoid-Producing Obligate Methanotrophs with High Growth Characteristics and Biotechnological Potential.</title>
        <authorList>
            <person name="Tikhonova E.N."/>
            <person name="Suleimanov R.Z."/>
            <person name="Miroshnikov K."/>
            <person name="Oshkin I.Y."/>
            <person name="Belova S.E."/>
            <person name="Danilova O.V."/>
            <person name="Ashikhmin A."/>
            <person name="Konopkin A."/>
            <person name="But S.Y."/>
            <person name="Khmelenina V.N."/>
            <person name="Kuznetsov N."/>
            <person name="Pimenov N.V."/>
            <person name="Dedysh S.N."/>
        </authorList>
    </citation>
    <scope>NUCLEOTIDE SEQUENCE</scope>
    <source>
        <strain evidence="8">MP1</strain>
    </source>
</reference>
<evidence type="ECO:0000313" key="8">
    <source>
        <dbReference type="EMBL" id="WAR43767.1"/>
    </source>
</evidence>
<dbReference type="PANTHER" id="PTHR30589">
    <property type="entry name" value="PROLIPOPROTEIN DIACYLGLYCERYL TRANSFERASE"/>
    <property type="match status" value="1"/>
</dbReference>
<dbReference type="HAMAP" id="MF_01147">
    <property type="entry name" value="Lgt"/>
    <property type="match status" value="1"/>
</dbReference>
<feature type="transmembrane region" description="Helical" evidence="7">
    <location>
        <begin position="171"/>
        <end position="190"/>
    </location>
</feature>
<keyword evidence="3 7" id="KW-0808">Transferase</keyword>
<evidence type="ECO:0000256" key="5">
    <source>
        <dbReference type="ARBA" id="ARBA00022989"/>
    </source>
</evidence>
<feature type="binding site" evidence="7">
    <location>
        <position position="138"/>
    </location>
    <ligand>
        <name>a 1,2-diacyl-sn-glycero-3-phospho-(1'-sn-glycerol)</name>
        <dbReference type="ChEBI" id="CHEBI:64716"/>
    </ligand>
</feature>
<protein>
    <recommendedName>
        <fullName evidence="7">Phosphatidylglycerol--prolipoprotein diacylglyceryl transferase</fullName>
        <ecNumber evidence="7">2.5.1.145</ecNumber>
    </recommendedName>
</protein>
<evidence type="ECO:0000256" key="3">
    <source>
        <dbReference type="ARBA" id="ARBA00022679"/>
    </source>
</evidence>
<evidence type="ECO:0000256" key="1">
    <source>
        <dbReference type="ARBA" id="ARBA00007150"/>
    </source>
</evidence>
<feature type="transmembrane region" description="Helical" evidence="7">
    <location>
        <begin position="122"/>
        <end position="143"/>
    </location>
</feature>
<dbReference type="Pfam" id="PF01790">
    <property type="entry name" value="LGT"/>
    <property type="match status" value="1"/>
</dbReference>
<sequence length="262" mass="29636">MEHFIWNIDPILFDFGFVKIRWYGLMFALGFVGSFLTLQWMYQREGKNVEELDTLLWYMVIATIVGARLGHTLLYDPAYYLSHPAKILAIWEGGLASHGATLGIILALFLYSRKFGDGYFWLLDRVSIPTALAGALIRIGNFFNSEILGLPTEKPWGVVFARIDALPRHPVQLYEAFCYLLIYGISLLIYKKHGDKPGFAFGCFISMLFSVRFFLEYFKTEQAMYDTGVALTTGQLLSIPFVLAGMGCIAWSLKNRSSKSAA</sequence>
<evidence type="ECO:0000256" key="2">
    <source>
        <dbReference type="ARBA" id="ARBA00022475"/>
    </source>
</evidence>
<dbReference type="RefSeq" id="WP_255188754.1">
    <property type="nucleotide sequence ID" value="NZ_CP113517.1"/>
</dbReference>
<evidence type="ECO:0000256" key="7">
    <source>
        <dbReference type="HAMAP-Rule" id="MF_01147"/>
    </source>
</evidence>
<keyword evidence="4 7" id="KW-0812">Transmembrane</keyword>
<comment type="catalytic activity">
    <reaction evidence="7">
        <text>L-cysteinyl-[prolipoprotein] + a 1,2-diacyl-sn-glycero-3-phospho-(1'-sn-glycerol) = an S-1,2-diacyl-sn-glyceryl-L-cysteinyl-[prolipoprotein] + sn-glycerol 1-phosphate + H(+)</text>
        <dbReference type="Rhea" id="RHEA:56712"/>
        <dbReference type="Rhea" id="RHEA-COMP:14679"/>
        <dbReference type="Rhea" id="RHEA-COMP:14680"/>
        <dbReference type="ChEBI" id="CHEBI:15378"/>
        <dbReference type="ChEBI" id="CHEBI:29950"/>
        <dbReference type="ChEBI" id="CHEBI:57685"/>
        <dbReference type="ChEBI" id="CHEBI:64716"/>
        <dbReference type="ChEBI" id="CHEBI:140658"/>
        <dbReference type="EC" id="2.5.1.145"/>
    </reaction>
</comment>
<comment type="function">
    <text evidence="7">Catalyzes the transfer of the diacylglyceryl group from phosphatidylglycerol to the sulfhydryl group of the N-terminal cysteine of a prolipoprotein, the first step in the formation of mature lipoproteins.</text>
</comment>
<dbReference type="PROSITE" id="PS01311">
    <property type="entry name" value="LGT"/>
    <property type="match status" value="1"/>
</dbReference>
<dbReference type="Proteomes" id="UP001162780">
    <property type="component" value="Chromosome"/>
</dbReference>
<keyword evidence="2 7" id="KW-1003">Cell membrane</keyword>
<feature type="transmembrane region" description="Helical" evidence="7">
    <location>
        <begin position="87"/>
        <end position="110"/>
    </location>
</feature>
<comment type="pathway">
    <text evidence="7">Protein modification; lipoprotein biosynthesis (diacylglyceryl transfer).</text>
</comment>
<dbReference type="InterPro" id="IPR001640">
    <property type="entry name" value="Lgt"/>
</dbReference>
<dbReference type="PANTHER" id="PTHR30589:SF0">
    <property type="entry name" value="PHOSPHATIDYLGLYCEROL--PROLIPOPROTEIN DIACYLGLYCERYL TRANSFERASE"/>
    <property type="match status" value="1"/>
</dbReference>
<gene>
    <name evidence="7 8" type="primary">lgt</name>
    <name evidence="8" type="ORF">NM686_015470</name>
</gene>
<feature type="transmembrane region" description="Helical" evidence="7">
    <location>
        <begin position="20"/>
        <end position="42"/>
    </location>
</feature>
<keyword evidence="6 7" id="KW-0472">Membrane</keyword>
<keyword evidence="5 7" id="KW-1133">Transmembrane helix</keyword>
<dbReference type="GO" id="GO:0008961">
    <property type="term" value="F:phosphatidylglycerol-prolipoprotein diacylglyceryl transferase activity"/>
    <property type="evidence" value="ECO:0007669"/>
    <property type="project" value="UniProtKB-EC"/>
</dbReference>
<comment type="subcellular location">
    <subcellularLocation>
        <location evidence="7">Cell membrane</location>
        <topology evidence="7">Multi-pass membrane protein</topology>
    </subcellularLocation>
</comment>
<organism evidence="8 9">
    <name type="scientific">Methylomonas rapida</name>
    <dbReference type="NCBI Taxonomy" id="2963939"/>
    <lineage>
        <taxon>Bacteria</taxon>
        <taxon>Pseudomonadati</taxon>
        <taxon>Pseudomonadota</taxon>
        <taxon>Gammaproteobacteria</taxon>
        <taxon>Methylococcales</taxon>
        <taxon>Methylococcaceae</taxon>
        <taxon>Methylomonas</taxon>
    </lineage>
</organism>
<comment type="similarity">
    <text evidence="1 7">Belongs to the Lgt family.</text>
</comment>
<proteinExistence type="inferred from homology"/>